<evidence type="ECO:0000313" key="4">
    <source>
        <dbReference type="EMBL" id="DAD33906.1"/>
    </source>
</evidence>
<comment type="caution">
    <text evidence="4">The sequence shown here is derived from an EMBL/GenBank/DDBJ whole genome shotgun (WGS) entry which is preliminary data.</text>
</comment>
<dbReference type="Gene3D" id="3.40.50.300">
    <property type="entry name" value="P-loop containing nucleotide triphosphate hydrolases"/>
    <property type="match status" value="1"/>
</dbReference>
<dbReference type="EMBL" id="DUZY01000003">
    <property type="protein sequence ID" value="DAD33906.1"/>
    <property type="molecule type" value="Genomic_DNA"/>
</dbReference>
<dbReference type="InterPro" id="IPR050611">
    <property type="entry name" value="ABCF"/>
</dbReference>
<proteinExistence type="predicted"/>
<dbReference type="SUPFAM" id="SSF52540">
    <property type="entry name" value="P-loop containing nucleoside triphosphate hydrolases"/>
    <property type="match status" value="1"/>
</dbReference>
<evidence type="ECO:0000313" key="5">
    <source>
        <dbReference type="Proteomes" id="UP000607653"/>
    </source>
</evidence>
<dbReference type="PANTHER" id="PTHR19211">
    <property type="entry name" value="ATP-BINDING TRANSPORT PROTEIN-RELATED"/>
    <property type="match status" value="1"/>
</dbReference>
<evidence type="ECO:0000256" key="1">
    <source>
        <dbReference type="ARBA" id="ARBA00022737"/>
    </source>
</evidence>
<feature type="compositionally biased region" description="Acidic residues" evidence="2">
    <location>
        <begin position="76"/>
        <end position="91"/>
    </location>
</feature>
<organism evidence="4 5">
    <name type="scientific">Nelumbo nucifera</name>
    <name type="common">Sacred lotus</name>
    <dbReference type="NCBI Taxonomy" id="4432"/>
    <lineage>
        <taxon>Eukaryota</taxon>
        <taxon>Viridiplantae</taxon>
        <taxon>Streptophyta</taxon>
        <taxon>Embryophyta</taxon>
        <taxon>Tracheophyta</taxon>
        <taxon>Spermatophyta</taxon>
        <taxon>Magnoliopsida</taxon>
        <taxon>Proteales</taxon>
        <taxon>Nelumbonaceae</taxon>
        <taxon>Nelumbo</taxon>
    </lineage>
</organism>
<name>A0A822YSX6_NELNU</name>
<feature type="compositionally biased region" description="Basic and acidic residues" evidence="2">
    <location>
        <begin position="17"/>
        <end position="32"/>
    </location>
</feature>
<gene>
    <name evidence="4" type="ORF">HUJ06_012757</name>
</gene>
<reference evidence="4 5" key="1">
    <citation type="journal article" date="2020" name="Mol. Biol. Evol.">
        <title>Distinct Expression and Methylation Patterns for Genes with Different Fates following a Single Whole-Genome Duplication in Flowering Plants.</title>
        <authorList>
            <person name="Shi T."/>
            <person name="Rahmani R.S."/>
            <person name="Gugger P.F."/>
            <person name="Wang M."/>
            <person name="Li H."/>
            <person name="Zhang Y."/>
            <person name="Li Z."/>
            <person name="Wang Q."/>
            <person name="Van de Peer Y."/>
            <person name="Marchal K."/>
            <person name="Chen J."/>
        </authorList>
    </citation>
    <scope>NUCLEOTIDE SEQUENCE [LARGE SCALE GENOMIC DNA]</scope>
    <source>
        <tissue evidence="4">Leaf</tissue>
    </source>
</reference>
<feature type="domain" description="ABC transporter" evidence="3">
    <location>
        <begin position="184"/>
        <end position="220"/>
    </location>
</feature>
<protein>
    <recommendedName>
        <fullName evidence="3">ABC transporter domain-containing protein</fullName>
    </recommendedName>
</protein>
<keyword evidence="5" id="KW-1185">Reference proteome</keyword>
<evidence type="ECO:0000259" key="3">
    <source>
        <dbReference type="Pfam" id="PF00005"/>
    </source>
</evidence>
<dbReference type="PANTHER" id="PTHR19211:SF14">
    <property type="entry name" value="ATP-BINDING CASSETTE SUB-FAMILY F MEMBER 1"/>
    <property type="match status" value="1"/>
</dbReference>
<feature type="region of interest" description="Disordered" evidence="2">
    <location>
        <begin position="1"/>
        <end position="122"/>
    </location>
</feature>
<dbReference type="GO" id="GO:0005524">
    <property type="term" value="F:ATP binding"/>
    <property type="evidence" value="ECO:0007669"/>
    <property type="project" value="InterPro"/>
</dbReference>
<dbReference type="InterPro" id="IPR003439">
    <property type="entry name" value="ABC_transporter-like_ATP-bd"/>
</dbReference>
<dbReference type="InterPro" id="IPR027417">
    <property type="entry name" value="P-loop_NTPase"/>
</dbReference>
<keyword evidence="1" id="KW-0677">Repeat</keyword>
<feature type="compositionally biased region" description="Low complexity" evidence="2">
    <location>
        <begin position="51"/>
        <end position="68"/>
    </location>
</feature>
<dbReference type="Proteomes" id="UP000607653">
    <property type="component" value="Unassembled WGS sequence"/>
</dbReference>
<evidence type="ECO:0000256" key="2">
    <source>
        <dbReference type="SAM" id="MobiDB-lite"/>
    </source>
</evidence>
<dbReference type="Pfam" id="PF00005">
    <property type="entry name" value="ABC_tran"/>
    <property type="match status" value="1"/>
</dbReference>
<feature type="compositionally biased region" description="Basic and acidic residues" evidence="2">
    <location>
        <begin position="92"/>
        <end position="122"/>
    </location>
</feature>
<dbReference type="AlphaFoldDB" id="A0A822YSX6"/>
<sequence>MGKKKPDDYGIAPKGKTSKDSSTGKDGKKEKLSVSAMLASMDQKSDKPKKLSSSAAKPKPKAAPKLSSYTDGIDLPPDDEDEDVADYGSGEDDSKKPIQRRPESKPLDITVSDKELKKREKKDLLAAQAAEQAKQEALKDDHDAFTVVIGSRDSVLDGEDSADANVKDITIDNFSASARGKELLKNASVKISHGKRYGLVGPNGKGKSTLLKLLAWRKIPVPKNIDQNPFLARSNIFRGVLE</sequence>
<accession>A0A822YSX6</accession>
<dbReference type="GO" id="GO:0016887">
    <property type="term" value="F:ATP hydrolysis activity"/>
    <property type="evidence" value="ECO:0007669"/>
    <property type="project" value="InterPro"/>
</dbReference>